<sequence length="199" mass="22213">MMRFRVVPTLLIASVMLGGCVGEPPSAQKKAVERSYTRDNYVPRNDVEGKNYNKRQQRADDPTAIIWCTTAFPIPSSPIFTVPVVGKLTSGNKRPYPTSQHVANVNYYSPELPGNDAMYGSSGEYRYGFTPADVYVDYYGMPTFCTDEPTVWQRESTVIVMERDPALLEAHKRAREALAKNDPAVADKILSDAIGKLRK</sequence>
<feature type="region of interest" description="Disordered" evidence="1">
    <location>
        <begin position="31"/>
        <end position="56"/>
    </location>
</feature>
<name>A0A1G2KR29_9BACT</name>
<evidence type="ECO:0000313" key="2">
    <source>
        <dbReference type="EMBL" id="OHA01888.1"/>
    </source>
</evidence>
<dbReference type="PROSITE" id="PS51257">
    <property type="entry name" value="PROKAR_LIPOPROTEIN"/>
    <property type="match status" value="1"/>
</dbReference>
<accession>A0A1G2KR29</accession>
<dbReference type="AlphaFoldDB" id="A0A1G2KR29"/>
<dbReference type="EMBL" id="MHQL01000052">
    <property type="protein sequence ID" value="OHA01888.1"/>
    <property type="molecule type" value="Genomic_DNA"/>
</dbReference>
<evidence type="ECO:0000313" key="3">
    <source>
        <dbReference type="Proteomes" id="UP000177811"/>
    </source>
</evidence>
<comment type="caution">
    <text evidence="2">The sequence shown here is derived from an EMBL/GenBank/DDBJ whole genome shotgun (WGS) entry which is preliminary data.</text>
</comment>
<proteinExistence type="predicted"/>
<evidence type="ECO:0000256" key="1">
    <source>
        <dbReference type="SAM" id="MobiDB-lite"/>
    </source>
</evidence>
<dbReference type="Proteomes" id="UP000177811">
    <property type="component" value="Unassembled WGS sequence"/>
</dbReference>
<reference evidence="2 3" key="1">
    <citation type="journal article" date="2016" name="Nat. Commun.">
        <title>Thousands of microbial genomes shed light on interconnected biogeochemical processes in an aquifer system.</title>
        <authorList>
            <person name="Anantharaman K."/>
            <person name="Brown C.T."/>
            <person name="Hug L.A."/>
            <person name="Sharon I."/>
            <person name="Castelle C.J."/>
            <person name="Probst A.J."/>
            <person name="Thomas B.C."/>
            <person name="Singh A."/>
            <person name="Wilkins M.J."/>
            <person name="Karaoz U."/>
            <person name="Brodie E.L."/>
            <person name="Williams K.H."/>
            <person name="Hubbard S.S."/>
            <person name="Banfield J.F."/>
        </authorList>
    </citation>
    <scope>NUCLEOTIDE SEQUENCE [LARGE SCALE GENOMIC DNA]</scope>
</reference>
<feature type="compositionally biased region" description="Basic and acidic residues" evidence="1">
    <location>
        <begin position="45"/>
        <end position="56"/>
    </location>
</feature>
<organism evidence="2 3">
    <name type="scientific">Candidatus Sungbacteria bacterium RIFCSPHIGHO2_02_FULL_51_29</name>
    <dbReference type="NCBI Taxonomy" id="1802273"/>
    <lineage>
        <taxon>Bacteria</taxon>
        <taxon>Candidatus Sungiibacteriota</taxon>
    </lineage>
</organism>
<protein>
    <submittedName>
        <fullName evidence="2">Uncharacterized protein</fullName>
    </submittedName>
</protein>
<gene>
    <name evidence="2" type="ORF">A3C16_03280</name>
</gene>